<organism evidence="4 5">
    <name type="scientific">Romboutsia faecis</name>
    <dbReference type="NCBI Taxonomy" id="2764597"/>
    <lineage>
        <taxon>Bacteria</taxon>
        <taxon>Bacillati</taxon>
        <taxon>Bacillota</taxon>
        <taxon>Clostridia</taxon>
        <taxon>Peptostreptococcales</taxon>
        <taxon>Peptostreptococcaceae</taxon>
        <taxon>Romboutsia</taxon>
    </lineage>
</organism>
<gene>
    <name evidence="4" type="ORF">H8923_05525</name>
</gene>
<keyword evidence="1" id="KW-0547">Nucleotide-binding</keyword>
<name>A0ABR7JMY1_9FIRM</name>
<keyword evidence="5" id="KW-1185">Reference proteome</keyword>
<dbReference type="Pfam" id="PF00005">
    <property type="entry name" value="ABC_tran"/>
    <property type="match status" value="1"/>
</dbReference>
<dbReference type="GO" id="GO:0005524">
    <property type="term" value="F:ATP binding"/>
    <property type="evidence" value="ECO:0007669"/>
    <property type="project" value="UniProtKB-KW"/>
</dbReference>
<dbReference type="Gene3D" id="3.40.50.300">
    <property type="entry name" value="P-loop containing nucleotide triphosphate hydrolases"/>
    <property type="match status" value="1"/>
</dbReference>
<dbReference type="PROSITE" id="PS50893">
    <property type="entry name" value="ABC_TRANSPORTER_2"/>
    <property type="match status" value="1"/>
</dbReference>
<evidence type="ECO:0000313" key="4">
    <source>
        <dbReference type="EMBL" id="MBC5996215.1"/>
    </source>
</evidence>
<reference evidence="4 5" key="1">
    <citation type="submission" date="2020-08" db="EMBL/GenBank/DDBJ databases">
        <authorList>
            <person name="Liu C."/>
            <person name="Sun Q."/>
        </authorList>
    </citation>
    <scope>NUCLEOTIDE SEQUENCE [LARGE SCALE GENOMIC DNA]</scope>
    <source>
        <strain evidence="4 5">NSJ-18</strain>
    </source>
</reference>
<keyword evidence="2 4" id="KW-0067">ATP-binding</keyword>
<dbReference type="EMBL" id="JACRWE010000002">
    <property type="protein sequence ID" value="MBC5996215.1"/>
    <property type="molecule type" value="Genomic_DNA"/>
</dbReference>
<comment type="caution">
    <text evidence="4">The sequence shown here is derived from an EMBL/GenBank/DDBJ whole genome shotgun (WGS) entry which is preliminary data.</text>
</comment>
<dbReference type="PANTHER" id="PTHR43158:SF5">
    <property type="entry name" value="ABC TRANSPORTER, ATP-BINDING PROTEIN"/>
    <property type="match status" value="1"/>
</dbReference>
<dbReference type="SUPFAM" id="SSF52540">
    <property type="entry name" value="P-loop containing nucleoside triphosphate hydrolases"/>
    <property type="match status" value="1"/>
</dbReference>
<dbReference type="PANTHER" id="PTHR43158">
    <property type="entry name" value="SKFA PEPTIDE EXPORT ATP-BINDING PROTEIN SKFE"/>
    <property type="match status" value="1"/>
</dbReference>
<dbReference type="InterPro" id="IPR027417">
    <property type="entry name" value="P-loop_NTPase"/>
</dbReference>
<evidence type="ECO:0000256" key="1">
    <source>
        <dbReference type="ARBA" id="ARBA00022741"/>
    </source>
</evidence>
<dbReference type="InterPro" id="IPR003439">
    <property type="entry name" value="ABC_transporter-like_ATP-bd"/>
</dbReference>
<evidence type="ECO:0000259" key="3">
    <source>
        <dbReference type="PROSITE" id="PS50893"/>
    </source>
</evidence>
<sequence length="294" mass="34292">MSIAIEVKNVSHSFKDKKICDNMSINFEENKIYGLLGKNGAGKTTLINIITNQLLCNNGEVKIFGKNIKEDNKVLNDICVVREREFYDIEYKVKDIFKAYSYFYKDYDYKLQDKLCKRFEINQKLIYKKLSRGMKTIVSNIIGICSNSPITIFDEPTIGLDAVNRQEFYSILLESYTQKNRTIIISTHQINEVEELLEKVIIIKNGKIEVDDYIDEVKEKSYHITGKKDDLNKLSILKDRKPIKSFGNNEVYSYYGEISDEDLELIENLNIELVNMSIQDLFINMNKKEEAIYE</sequence>
<feature type="domain" description="ABC transporter" evidence="3">
    <location>
        <begin position="5"/>
        <end position="230"/>
    </location>
</feature>
<accession>A0ABR7JMY1</accession>
<dbReference type="RefSeq" id="WP_153972144.1">
    <property type="nucleotide sequence ID" value="NZ_JACRWE010000002.1"/>
</dbReference>
<protein>
    <submittedName>
        <fullName evidence="4">ABC transporter ATP-binding protein</fullName>
    </submittedName>
</protein>
<dbReference type="InterPro" id="IPR003593">
    <property type="entry name" value="AAA+_ATPase"/>
</dbReference>
<evidence type="ECO:0000256" key="2">
    <source>
        <dbReference type="ARBA" id="ARBA00022840"/>
    </source>
</evidence>
<dbReference type="CDD" id="cd03230">
    <property type="entry name" value="ABC_DR_subfamily_A"/>
    <property type="match status" value="1"/>
</dbReference>
<proteinExistence type="predicted"/>
<dbReference type="Proteomes" id="UP000609849">
    <property type="component" value="Unassembled WGS sequence"/>
</dbReference>
<dbReference type="SMART" id="SM00382">
    <property type="entry name" value="AAA"/>
    <property type="match status" value="1"/>
</dbReference>
<evidence type="ECO:0000313" key="5">
    <source>
        <dbReference type="Proteomes" id="UP000609849"/>
    </source>
</evidence>